<evidence type="ECO:0000313" key="7">
    <source>
        <dbReference type="Proteomes" id="UP000240987"/>
    </source>
</evidence>
<dbReference type="InterPro" id="IPR003313">
    <property type="entry name" value="AraC-bd"/>
</dbReference>
<keyword evidence="7" id="KW-1185">Reference proteome</keyword>
<gene>
    <name evidence="6" type="ORF">C9J12_10465</name>
</gene>
<dbReference type="Pfam" id="PF02311">
    <property type="entry name" value="AraC_binding"/>
    <property type="match status" value="1"/>
</dbReference>
<evidence type="ECO:0000256" key="4">
    <source>
        <dbReference type="ARBA" id="ARBA00023163"/>
    </source>
</evidence>
<dbReference type="PANTHER" id="PTHR11019">
    <property type="entry name" value="HTH-TYPE TRANSCRIPTIONAL REGULATOR NIMR"/>
    <property type="match status" value="1"/>
</dbReference>
<dbReference type="Proteomes" id="UP000240987">
    <property type="component" value="Unassembled WGS sequence"/>
</dbReference>
<dbReference type="Gene3D" id="2.60.120.10">
    <property type="entry name" value="Jelly Rolls"/>
    <property type="match status" value="1"/>
</dbReference>
<dbReference type="InterPro" id="IPR014710">
    <property type="entry name" value="RmlC-like_jellyroll"/>
</dbReference>
<dbReference type="InterPro" id="IPR011051">
    <property type="entry name" value="RmlC_Cupin_sf"/>
</dbReference>
<accession>A0A2T3JIU7</accession>
<dbReference type="EMBL" id="PYMJ01000008">
    <property type="protein sequence ID" value="PSU48913.1"/>
    <property type="molecule type" value="Genomic_DNA"/>
</dbReference>
<dbReference type="PANTHER" id="PTHR11019:SF159">
    <property type="entry name" value="TRANSCRIPTIONAL REGULATOR-RELATED"/>
    <property type="match status" value="1"/>
</dbReference>
<keyword evidence="2" id="KW-0805">Transcription regulation</keyword>
<name>A0A2T3JIU7_9GAMM</name>
<proteinExistence type="predicted"/>
<protein>
    <submittedName>
        <fullName evidence="6">AraC family transcriptional regulator</fullName>
    </submittedName>
</protein>
<evidence type="ECO:0000256" key="1">
    <source>
        <dbReference type="ARBA" id="ARBA00022491"/>
    </source>
</evidence>
<dbReference type="PROSITE" id="PS01124">
    <property type="entry name" value="HTH_ARAC_FAMILY_2"/>
    <property type="match status" value="1"/>
</dbReference>
<dbReference type="FunFam" id="1.10.10.60:FF:000132">
    <property type="entry name" value="AraC family transcriptional regulator"/>
    <property type="match status" value="1"/>
</dbReference>
<keyword evidence="3" id="KW-0238">DNA-binding</keyword>
<dbReference type="RefSeq" id="WP_107242661.1">
    <property type="nucleotide sequence ID" value="NZ_PYMJ01000008.1"/>
</dbReference>
<comment type="caution">
    <text evidence="6">The sequence shown here is derived from an EMBL/GenBank/DDBJ whole genome shotgun (WGS) entry which is preliminary data.</text>
</comment>
<dbReference type="InterPro" id="IPR009057">
    <property type="entry name" value="Homeodomain-like_sf"/>
</dbReference>
<dbReference type="Pfam" id="PF12833">
    <property type="entry name" value="HTH_18"/>
    <property type="match status" value="1"/>
</dbReference>
<dbReference type="GO" id="GO:0003700">
    <property type="term" value="F:DNA-binding transcription factor activity"/>
    <property type="evidence" value="ECO:0007669"/>
    <property type="project" value="InterPro"/>
</dbReference>
<feature type="domain" description="HTH araC/xylS-type" evidence="5">
    <location>
        <begin position="155"/>
        <end position="255"/>
    </location>
</feature>
<dbReference type="SMART" id="SM00342">
    <property type="entry name" value="HTH_ARAC"/>
    <property type="match status" value="1"/>
</dbReference>
<dbReference type="OrthoDB" id="5949386at2"/>
<evidence type="ECO:0000259" key="5">
    <source>
        <dbReference type="PROSITE" id="PS01124"/>
    </source>
</evidence>
<sequence>MIIDHDSRFNVDDIDTPIIGIAADVGRHDSGMHQHQKAQLLYAPAGCMTITLDNKQCVLPPTRAAWIPAGTAHCAQMRNVVAYRSVYFDVAAFPALPSKMKIIGVNTLLQALIERMAMWEWDMPAQLQNNISALFIEELAAAPEQSLQLVLPTDGRLTQWLVSLQSGNKNPQQLNQMAHEIGASEKTITRIFTKQTGMSYQAWRQQWRLHGAIEQLAEGKSVSDVAFALDFSSDSAFISFFKQHLGDTPSQFMRSKTE</sequence>
<evidence type="ECO:0000256" key="2">
    <source>
        <dbReference type="ARBA" id="ARBA00023015"/>
    </source>
</evidence>
<dbReference type="SUPFAM" id="SSF46689">
    <property type="entry name" value="Homeodomain-like"/>
    <property type="match status" value="2"/>
</dbReference>
<keyword evidence="1" id="KW-0678">Repressor</keyword>
<organism evidence="6 7">
    <name type="scientific">Photobacterium frigidiphilum</name>
    <dbReference type="NCBI Taxonomy" id="264736"/>
    <lineage>
        <taxon>Bacteria</taxon>
        <taxon>Pseudomonadati</taxon>
        <taxon>Pseudomonadota</taxon>
        <taxon>Gammaproteobacteria</taxon>
        <taxon>Vibrionales</taxon>
        <taxon>Vibrionaceae</taxon>
        <taxon>Photobacterium</taxon>
    </lineage>
</organism>
<reference evidence="6 7" key="1">
    <citation type="submission" date="2018-01" db="EMBL/GenBank/DDBJ databases">
        <title>Whole genome sequencing of Histamine producing bacteria.</title>
        <authorList>
            <person name="Butler K."/>
        </authorList>
    </citation>
    <scope>NUCLEOTIDE SEQUENCE [LARGE SCALE GENOMIC DNA]</scope>
    <source>
        <strain evidence="6 7">JCM 12947</strain>
    </source>
</reference>
<dbReference type="GO" id="GO:0043565">
    <property type="term" value="F:sequence-specific DNA binding"/>
    <property type="evidence" value="ECO:0007669"/>
    <property type="project" value="InterPro"/>
</dbReference>
<evidence type="ECO:0000256" key="3">
    <source>
        <dbReference type="ARBA" id="ARBA00023125"/>
    </source>
</evidence>
<dbReference type="AlphaFoldDB" id="A0A2T3JIU7"/>
<dbReference type="CDD" id="cd06124">
    <property type="entry name" value="cupin_NimR-like_N"/>
    <property type="match status" value="1"/>
</dbReference>
<dbReference type="SUPFAM" id="SSF51182">
    <property type="entry name" value="RmlC-like cupins"/>
    <property type="match status" value="1"/>
</dbReference>
<keyword evidence="4" id="KW-0804">Transcription</keyword>
<dbReference type="Gene3D" id="1.10.10.60">
    <property type="entry name" value="Homeodomain-like"/>
    <property type="match status" value="2"/>
</dbReference>
<evidence type="ECO:0000313" key="6">
    <source>
        <dbReference type="EMBL" id="PSU48913.1"/>
    </source>
</evidence>
<dbReference type="InterPro" id="IPR018060">
    <property type="entry name" value="HTH_AraC"/>
</dbReference>